<keyword evidence="5" id="KW-1185">Reference proteome</keyword>
<evidence type="ECO:0000313" key="5">
    <source>
        <dbReference type="Proteomes" id="UP000316196"/>
    </source>
</evidence>
<keyword evidence="2 4" id="KW-0808">Transferase</keyword>
<comment type="caution">
    <text evidence="4">The sequence shown here is derived from an EMBL/GenBank/DDBJ whole genome shotgun (WGS) entry which is preliminary data.</text>
</comment>
<dbReference type="EMBL" id="VFOR01000001">
    <property type="protein sequence ID" value="TQL62565.1"/>
    <property type="molecule type" value="Genomic_DNA"/>
</dbReference>
<dbReference type="Pfam" id="PF13439">
    <property type="entry name" value="Glyco_transf_4"/>
    <property type="match status" value="1"/>
</dbReference>
<gene>
    <name evidence="4" type="ORF">FB460_0345</name>
</gene>
<dbReference type="Gene3D" id="3.40.50.2000">
    <property type="entry name" value="Glycogen Phosphorylase B"/>
    <property type="match status" value="2"/>
</dbReference>
<evidence type="ECO:0000256" key="1">
    <source>
        <dbReference type="ARBA" id="ARBA00022676"/>
    </source>
</evidence>
<sequence>MRVALVCPYDLARPGGVQNHVLGLAAALRAAGHDARVLAPGVGQQISGGVSVRWNGSVAPVVWGPRTANAVRRWLRCVDPDLVHVHEPTAPSVGWHALRAADGRWPTVATFHQAGTPAWALTVARKGLRGSLGRLGAAICVSRAALEAAAPLCLPDPTIIGNGFDFEGWADAASEPKRRVVAFVGRRGDPRKGFGLFEEMACSMYRDHPDIDWWALGPGGDVRPPIIEPDGPGPLSVARLRERVGEAAVVVAPNTRGESFGLVLVEALAAGAQVVAADLPAFVDVLDADDGLVGRLHRAGDVASLSAAVRATLATPDTVDARTRRRMHARTYSWDAVLPQIMERYERAMGGTR</sequence>
<dbReference type="OrthoDB" id="5240531at2"/>
<dbReference type="GO" id="GO:1901137">
    <property type="term" value="P:carbohydrate derivative biosynthetic process"/>
    <property type="evidence" value="ECO:0007669"/>
    <property type="project" value="UniProtKB-ARBA"/>
</dbReference>
<protein>
    <submittedName>
        <fullName evidence="4">Phosphatidylinositol alpha-mannosyltransferase</fullName>
    </submittedName>
</protein>
<dbReference type="Proteomes" id="UP000316196">
    <property type="component" value="Unassembled WGS sequence"/>
</dbReference>
<dbReference type="SUPFAM" id="SSF53756">
    <property type="entry name" value="UDP-Glycosyltransferase/glycogen phosphorylase"/>
    <property type="match status" value="1"/>
</dbReference>
<dbReference type="Pfam" id="PF13692">
    <property type="entry name" value="Glyco_trans_1_4"/>
    <property type="match status" value="1"/>
</dbReference>
<evidence type="ECO:0000313" key="4">
    <source>
        <dbReference type="EMBL" id="TQL62565.1"/>
    </source>
</evidence>
<dbReference type="RefSeq" id="WP_142092390.1">
    <property type="nucleotide sequence ID" value="NZ_BAAAMD010000001.1"/>
</dbReference>
<evidence type="ECO:0000259" key="3">
    <source>
        <dbReference type="Pfam" id="PF13439"/>
    </source>
</evidence>
<dbReference type="CDD" id="cd03801">
    <property type="entry name" value="GT4_PimA-like"/>
    <property type="match status" value="1"/>
</dbReference>
<dbReference type="PANTHER" id="PTHR45947:SF3">
    <property type="entry name" value="SULFOQUINOVOSYL TRANSFERASE SQD2"/>
    <property type="match status" value="1"/>
</dbReference>
<accession>A0A542ZQD1</accession>
<dbReference type="GO" id="GO:0016758">
    <property type="term" value="F:hexosyltransferase activity"/>
    <property type="evidence" value="ECO:0007669"/>
    <property type="project" value="TreeGrafter"/>
</dbReference>
<name>A0A542ZQD1_9ACTN</name>
<reference evidence="4 5" key="1">
    <citation type="submission" date="2019-06" db="EMBL/GenBank/DDBJ databases">
        <title>Sequencing the genomes of 1000 actinobacteria strains.</title>
        <authorList>
            <person name="Klenk H.-P."/>
        </authorList>
    </citation>
    <scope>NUCLEOTIDE SEQUENCE [LARGE SCALE GENOMIC DNA]</scope>
    <source>
        <strain evidence="4 5">DSM 8251</strain>
    </source>
</reference>
<feature type="domain" description="Glycosyltransferase subfamily 4-like N-terminal" evidence="3">
    <location>
        <begin position="14"/>
        <end position="166"/>
    </location>
</feature>
<dbReference type="AlphaFoldDB" id="A0A542ZQD1"/>
<evidence type="ECO:0000256" key="2">
    <source>
        <dbReference type="ARBA" id="ARBA00022679"/>
    </source>
</evidence>
<keyword evidence="1 4" id="KW-0328">Glycosyltransferase</keyword>
<organism evidence="4 5">
    <name type="scientific">Propioniferax innocua</name>
    <dbReference type="NCBI Taxonomy" id="1753"/>
    <lineage>
        <taxon>Bacteria</taxon>
        <taxon>Bacillati</taxon>
        <taxon>Actinomycetota</taxon>
        <taxon>Actinomycetes</taxon>
        <taxon>Propionibacteriales</taxon>
        <taxon>Propionibacteriaceae</taxon>
        <taxon>Propioniferax</taxon>
    </lineage>
</organism>
<proteinExistence type="predicted"/>
<dbReference type="InterPro" id="IPR028098">
    <property type="entry name" value="Glyco_trans_4-like_N"/>
</dbReference>
<dbReference type="PANTHER" id="PTHR45947">
    <property type="entry name" value="SULFOQUINOVOSYL TRANSFERASE SQD2"/>
    <property type="match status" value="1"/>
</dbReference>
<dbReference type="InterPro" id="IPR050194">
    <property type="entry name" value="Glycosyltransferase_grp1"/>
</dbReference>